<comment type="caution">
    <text evidence="1">The sequence shown here is derived from an EMBL/GenBank/DDBJ whole genome shotgun (WGS) entry which is preliminary data.</text>
</comment>
<name>A0A0F9PWX8_9ZZZZ</name>
<dbReference type="AlphaFoldDB" id="A0A0F9PWX8"/>
<sequence>MAPVTTQRTLERIAEFSEGSESMGVLAGFWQGTQATLERLVEWRE</sequence>
<protein>
    <submittedName>
        <fullName evidence="1">Uncharacterized protein</fullName>
    </submittedName>
</protein>
<reference evidence="1" key="1">
    <citation type="journal article" date="2015" name="Nature">
        <title>Complex archaea that bridge the gap between prokaryotes and eukaryotes.</title>
        <authorList>
            <person name="Spang A."/>
            <person name="Saw J.H."/>
            <person name="Jorgensen S.L."/>
            <person name="Zaremba-Niedzwiedzka K."/>
            <person name="Martijn J."/>
            <person name="Lind A.E."/>
            <person name="van Eijk R."/>
            <person name="Schleper C."/>
            <person name="Guy L."/>
            <person name="Ettema T.J."/>
        </authorList>
    </citation>
    <scope>NUCLEOTIDE SEQUENCE</scope>
</reference>
<dbReference type="EMBL" id="LAZR01002089">
    <property type="protein sequence ID" value="KKN34719.1"/>
    <property type="molecule type" value="Genomic_DNA"/>
</dbReference>
<accession>A0A0F9PWX8</accession>
<gene>
    <name evidence="1" type="ORF">LCGC14_0791010</name>
</gene>
<proteinExistence type="predicted"/>
<evidence type="ECO:0000313" key="1">
    <source>
        <dbReference type="EMBL" id="KKN34719.1"/>
    </source>
</evidence>
<organism evidence="1">
    <name type="scientific">marine sediment metagenome</name>
    <dbReference type="NCBI Taxonomy" id="412755"/>
    <lineage>
        <taxon>unclassified sequences</taxon>
        <taxon>metagenomes</taxon>
        <taxon>ecological metagenomes</taxon>
    </lineage>
</organism>